<dbReference type="RefSeq" id="WP_344229935.1">
    <property type="nucleotide sequence ID" value="NZ_BAAARI010000015.1"/>
</dbReference>
<gene>
    <name evidence="2" type="ORF">GCM10009862_24810</name>
</gene>
<name>A0ABN3PGJ0_9MICO</name>
<evidence type="ECO:0000313" key="2">
    <source>
        <dbReference type="EMBL" id="GAA2584796.1"/>
    </source>
</evidence>
<organism evidence="2 3">
    <name type="scientific">Microbacterium binotii</name>
    <dbReference type="NCBI Taxonomy" id="462710"/>
    <lineage>
        <taxon>Bacteria</taxon>
        <taxon>Bacillati</taxon>
        <taxon>Actinomycetota</taxon>
        <taxon>Actinomycetes</taxon>
        <taxon>Micrococcales</taxon>
        <taxon>Microbacteriaceae</taxon>
        <taxon>Microbacterium</taxon>
    </lineage>
</organism>
<feature type="compositionally biased region" description="Acidic residues" evidence="1">
    <location>
        <begin position="26"/>
        <end position="38"/>
    </location>
</feature>
<sequence length="46" mass="4602">MNNDKQNAPGPDDADTASGVSPVEQDAGEDITTDEDGTPVDNPSGG</sequence>
<proteinExistence type="predicted"/>
<evidence type="ECO:0000256" key="1">
    <source>
        <dbReference type="SAM" id="MobiDB-lite"/>
    </source>
</evidence>
<dbReference type="Proteomes" id="UP001500274">
    <property type="component" value="Unassembled WGS sequence"/>
</dbReference>
<keyword evidence="3" id="KW-1185">Reference proteome</keyword>
<protein>
    <submittedName>
        <fullName evidence="2">Uncharacterized protein</fullName>
    </submittedName>
</protein>
<feature type="region of interest" description="Disordered" evidence="1">
    <location>
        <begin position="1"/>
        <end position="46"/>
    </location>
</feature>
<comment type="caution">
    <text evidence="2">The sequence shown here is derived from an EMBL/GenBank/DDBJ whole genome shotgun (WGS) entry which is preliminary data.</text>
</comment>
<dbReference type="EMBL" id="BAAARI010000015">
    <property type="protein sequence ID" value="GAA2584796.1"/>
    <property type="molecule type" value="Genomic_DNA"/>
</dbReference>
<reference evidence="2 3" key="1">
    <citation type="journal article" date="2019" name="Int. J. Syst. Evol. Microbiol.">
        <title>The Global Catalogue of Microorganisms (GCM) 10K type strain sequencing project: providing services to taxonomists for standard genome sequencing and annotation.</title>
        <authorList>
            <consortium name="The Broad Institute Genomics Platform"/>
            <consortium name="The Broad Institute Genome Sequencing Center for Infectious Disease"/>
            <person name="Wu L."/>
            <person name="Ma J."/>
        </authorList>
    </citation>
    <scope>NUCLEOTIDE SEQUENCE [LARGE SCALE GENOMIC DNA]</scope>
    <source>
        <strain evidence="2 3">JCM 16365</strain>
    </source>
</reference>
<accession>A0ABN3PGJ0</accession>
<evidence type="ECO:0000313" key="3">
    <source>
        <dbReference type="Proteomes" id="UP001500274"/>
    </source>
</evidence>